<name>A0A0A2M2R1_9FLAO</name>
<dbReference type="EMBL" id="JRLX01000017">
    <property type="protein sequence ID" value="KGO85723.1"/>
    <property type="molecule type" value="Genomic_DNA"/>
</dbReference>
<dbReference type="AlphaFoldDB" id="A0A0A2M2R1"/>
<accession>A0A0A2M2R1</accession>
<dbReference type="eggNOG" id="ENOG5032GRQ">
    <property type="taxonomic scope" value="Bacteria"/>
</dbReference>
<dbReference type="Proteomes" id="UP000030152">
    <property type="component" value="Unassembled WGS sequence"/>
</dbReference>
<reference evidence="1 2" key="1">
    <citation type="submission" date="2013-09" db="EMBL/GenBank/DDBJ databases">
        <authorList>
            <person name="Zeng Z."/>
            <person name="Chen C."/>
        </authorList>
    </citation>
    <scope>NUCLEOTIDE SEQUENCE [LARGE SCALE GENOMIC DNA]</scope>
    <source>
        <strain evidence="1 2">WB 3.3-2</strain>
    </source>
</reference>
<evidence type="ECO:0000313" key="2">
    <source>
        <dbReference type="Proteomes" id="UP000030152"/>
    </source>
</evidence>
<gene>
    <name evidence="1" type="ORF">Q765_14995</name>
</gene>
<organism evidence="1 2">
    <name type="scientific">Flavobacterium rivuli WB 3.3-2 = DSM 21788</name>
    <dbReference type="NCBI Taxonomy" id="1121895"/>
    <lineage>
        <taxon>Bacteria</taxon>
        <taxon>Pseudomonadati</taxon>
        <taxon>Bacteroidota</taxon>
        <taxon>Flavobacteriia</taxon>
        <taxon>Flavobacteriales</taxon>
        <taxon>Flavobacteriaceae</taxon>
        <taxon>Flavobacterium</taxon>
    </lineage>
</organism>
<dbReference type="OrthoDB" id="1363300at2"/>
<comment type="caution">
    <text evidence="1">The sequence shown here is derived from an EMBL/GenBank/DDBJ whole genome shotgun (WGS) entry which is preliminary data.</text>
</comment>
<dbReference type="STRING" id="1121895.GCA_000378485_02783"/>
<sequence>MTRYETITSLGDNFIKLMGKSLIPVHILDWKVYYEAYLKQAQLLCKEHGKPKKTKAAGITAAMYNISDRSMFSIIAFMEGC</sequence>
<evidence type="ECO:0000313" key="1">
    <source>
        <dbReference type="EMBL" id="KGO85723.1"/>
    </source>
</evidence>
<dbReference type="RefSeq" id="WP_020213952.1">
    <property type="nucleotide sequence ID" value="NZ_JRLX01000017.1"/>
</dbReference>
<proteinExistence type="predicted"/>
<keyword evidence="2" id="KW-1185">Reference proteome</keyword>
<protein>
    <submittedName>
        <fullName evidence="1">Uncharacterized protein</fullName>
    </submittedName>
</protein>